<name>A0A326UCS7_THEHA</name>
<accession>A0A326UCS7</accession>
<protein>
    <submittedName>
        <fullName evidence="1">Uncharacterized protein</fullName>
    </submittedName>
</protein>
<reference evidence="1 2" key="1">
    <citation type="submission" date="2018-06" db="EMBL/GenBank/DDBJ databases">
        <title>Genomic Encyclopedia of Archaeal and Bacterial Type Strains, Phase II (KMG-II): from individual species to whole genera.</title>
        <authorList>
            <person name="Goeker M."/>
        </authorList>
    </citation>
    <scope>NUCLEOTIDE SEQUENCE [LARGE SCALE GENOMIC DNA]</scope>
    <source>
        <strain evidence="1 2">ATCC BAA-1881</strain>
    </source>
</reference>
<evidence type="ECO:0000313" key="2">
    <source>
        <dbReference type="Proteomes" id="UP000248806"/>
    </source>
</evidence>
<gene>
    <name evidence="1" type="ORF">EI42_05015</name>
</gene>
<sequence>MLKHARLVAMEPFKTVIGYSTIVSGSDAFQGGYRVGAAYYNRHFRGKPMDAEETHAFLLERMISQIETRDNRFQEWNFGFLLGFSHAIVASEDATKRLLEVSIYFDPQEYNLKACLLHYRHVWAQLHDCQICRSCGKKEARGEK</sequence>
<organism evidence="1 2">
    <name type="scientific">Thermosporothrix hazakensis</name>
    <dbReference type="NCBI Taxonomy" id="644383"/>
    <lineage>
        <taxon>Bacteria</taxon>
        <taxon>Bacillati</taxon>
        <taxon>Chloroflexota</taxon>
        <taxon>Ktedonobacteria</taxon>
        <taxon>Ktedonobacterales</taxon>
        <taxon>Thermosporotrichaceae</taxon>
        <taxon>Thermosporothrix</taxon>
    </lineage>
</organism>
<proteinExistence type="predicted"/>
<dbReference type="AlphaFoldDB" id="A0A326UCS7"/>
<keyword evidence="2" id="KW-1185">Reference proteome</keyword>
<dbReference type="EMBL" id="QKUF01000026">
    <property type="protein sequence ID" value="PZW23393.1"/>
    <property type="molecule type" value="Genomic_DNA"/>
</dbReference>
<comment type="caution">
    <text evidence="1">The sequence shown here is derived from an EMBL/GenBank/DDBJ whole genome shotgun (WGS) entry which is preliminary data.</text>
</comment>
<evidence type="ECO:0000313" key="1">
    <source>
        <dbReference type="EMBL" id="PZW23393.1"/>
    </source>
</evidence>
<dbReference type="Proteomes" id="UP000248806">
    <property type="component" value="Unassembled WGS sequence"/>
</dbReference>